<evidence type="ECO:0000313" key="4">
    <source>
        <dbReference type="WBParaSite" id="GPUH_0002324501-mRNA-1"/>
    </source>
</evidence>
<dbReference type="Proteomes" id="UP000271098">
    <property type="component" value="Unassembled WGS sequence"/>
</dbReference>
<name>A0A183EQH5_9BILA</name>
<feature type="domain" description="MAM" evidence="1">
    <location>
        <begin position="3"/>
        <end position="115"/>
    </location>
</feature>
<gene>
    <name evidence="2" type="ORF">GPUH_LOCUS23218</name>
</gene>
<evidence type="ECO:0000313" key="2">
    <source>
        <dbReference type="EMBL" id="VDN41161.1"/>
    </source>
</evidence>
<dbReference type="EMBL" id="UYRT01097163">
    <property type="protein sequence ID" value="VDN41161.1"/>
    <property type="molecule type" value="Genomic_DNA"/>
</dbReference>
<dbReference type="Pfam" id="PF00629">
    <property type="entry name" value="MAM"/>
    <property type="match status" value="1"/>
</dbReference>
<dbReference type="GO" id="GO:0016020">
    <property type="term" value="C:membrane"/>
    <property type="evidence" value="ECO:0007669"/>
    <property type="project" value="InterPro"/>
</dbReference>
<dbReference type="WBParaSite" id="GPUH_0002324501-mRNA-1">
    <property type="protein sequence ID" value="GPUH_0002324501-mRNA-1"/>
    <property type="gene ID" value="GPUH_0002324501"/>
</dbReference>
<proteinExistence type="predicted"/>
<dbReference type="InterPro" id="IPR000998">
    <property type="entry name" value="MAM_dom"/>
</dbReference>
<dbReference type="Gene3D" id="2.60.120.200">
    <property type="match status" value="1"/>
</dbReference>
<evidence type="ECO:0000313" key="3">
    <source>
        <dbReference type="Proteomes" id="UP000271098"/>
    </source>
</evidence>
<keyword evidence="3" id="KW-1185">Reference proteome</keyword>
<protein>
    <submittedName>
        <fullName evidence="4">MAM domain-containing protein</fullName>
    </submittedName>
</protein>
<dbReference type="AlphaFoldDB" id="A0A183EQH5"/>
<reference evidence="4" key="1">
    <citation type="submission" date="2016-06" db="UniProtKB">
        <authorList>
            <consortium name="WormBaseParasite"/>
        </authorList>
    </citation>
    <scope>IDENTIFICATION</scope>
</reference>
<sequence length="137" mass="16180">MLCDFETKCDWTFESPARKYPRDPRHNFKMIVGNRDSKPTHYAYFNSTKTREEPAMIISPYYQHLSVQCELRFTYRLFGDPDAAIMVTSQHRALSEPVSYADTYDYDDETEWTRPTLHSTFNAQHSYIDSLVSLFLN</sequence>
<dbReference type="OrthoDB" id="5800003at2759"/>
<reference evidence="2 3" key="2">
    <citation type="submission" date="2018-11" db="EMBL/GenBank/DDBJ databases">
        <authorList>
            <consortium name="Pathogen Informatics"/>
        </authorList>
    </citation>
    <scope>NUCLEOTIDE SEQUENCE [LARGE SCALE GENOMIC DNA]</scope>
</reference>
<organism evidence="4">
    <name type="scientific">Gongylonema pulchrum</name>
    <dbReference type="NCBI Taxonomy" id="637853"/>
    <lineage>
        <taxon>Eukaryota</taxon>
        <taxon>Metazoa</taxon>
        <taxon>Ecdysozoa</taxon>
        <taxon>Nematoda</taxon>
        <taxon>Chromadorea</taxon>
        <taxon>Rhabditida</taxon>
        <taxon>Spirurina</taxon>
        <taxon>Spiruromorpha</taxon>
        <taxon>Spiruroidea</taxon>
        <taxon>Gongylonematidae</taxon>
        <taxon>Gongylonema</taxon>
    </lineage>
</organism>
<evidence type="ECO:0000259" key="1">
    <source>
        <dbReference type="Pfam" id="PF00629"/>
    </source>
</evidence>
<accession>A0A183EQH5</accession>